<gene>
    <name evidence="2" type="ORF">HTZ77_07770</name>
</gene>
<feature type="domain" description="YbaK/aminoacyl-tRNA synthetase-associated" evidence="1">
    <location>
        <begin position="54"/>
        <end position="172"/>
    </location>
</feature>
<dbReference type="PANTHER" id="PTHR30411:SF1">
    <property type="entry name" value="CYTOPLASMIC PROTEIN"/>
    <property type="match status" value="1"/>
</dbReference>
<accession>A0A7Y6I416</accession>
<sequence length="182" mass="18725">MSEKSPDAQHTEPSAPPTAAELAARSTGLPANAVIVQAALRELGATGEIVVLPEKAPTAATAAAQLGCEVGAIANSLVFDADGAPLLVMTSGAHRVDVELVARTAGVRSVRRATPEFVRQATGQPIGGVAPVGHPSPIRTLIDTWLSKYDVVWAAGGHPHTVFPTTFDELVRITGGTPVDVE</sequence>
<dbReference type="EMBL" id="JABWGN010000003">
    <property type="protein sequence ID" value="NUW31320.1"/>
    <property type="molecule type" value="Genomic_DNA"/>
</dbReference>
<evidence type="ECO:0000313" key="3">
    <source>
        <dbReference type="Proteomes" id="UP000586042"/>
    </source>
</evidence>
<dbReference type="Gene3D" id="3.90.960.10">
    <property type="entry name" value="YbaK/aminoacyl-tRNA synthetase-associated domain"/>
    <property type="match status" value="1"/>
</dbReference>
<dbReference type="GO" id="GO:0002161">
    <property type="term" value="F:aminoacyl-tRNA deacylase activity"/>
    <property type="evidence" value="ECO:0007669"/>
    <property type="project" value="InterPro"/>
</dbReference>
<name>A0A7Y6I416_9ACTN</name>
<dbReference type="Proteomes" id="UP000586042">
    <property type="component" value="Unassembled WGS sequence"/>
</dbReference>
<proteinExistence type="predicted"/>
<evidence type="ECO:0000259" key="1">
    <source>
        <dbReference type="Pfam" id="PF04073"/>
    </source>
</evidence>
<dbReference type="InterPro" id="IPR036754">
    <property type="entry name" value="YbaK/aa-tRNA-synt-asso_dom_sf"/>
</dbReference>
<dbReference type="CDD" id="cd04333">
    <property type="entry name" value="ProX_deacylase"/>
    <property type="match status" value="1"/>
</dbReference>
<organism evidence="2 3">
    <name type="scientific">Nonomuraea montanisoli</name>
    <dbReference type="NCBI Taxonomy" id="2741721"/>
    <lineage>
        <taxon>Bacteria</taxon>
        <taxon>Bacillati</taxon>
        <taxon>Actinomycetota</taxon>
        <taxon>Actinomycetes</taxon>
        <taxon>Streptosporangiales</taxon>
        <taxon>Streptosporangiaceae</taxon>
        <taxon>Nonomuraea</taxon>
    </lineage>
</organism>
<protein>
    <submittedName>
        <fullName evidence="2">YbaK/EbsC family protein</fullName>
    </submittedName>
</protein>
<evidence type="ECO:0000313" key="2">
    <source>
        <dbReference type="EMBL" id="NUW31320.1"/>
    </source>
</evidence>
<keyword evidence="3" id="KW-1185">Reference proteome</keyword>
<dbReference type="PANTHER" id="PTHR30411">
    <property type="entry name" value="CYTOPLASMIC PROTEIN"/>
    <property type="match status" value="1"/>
</dbReference>
<reference evidence="2 3" key="1">
    <citation type="submission" date="2020-06" db="EMBL/GenBank/DDBJ databases">
        <title>Nonomuraea sp. SMC257, a novel actinomycete isolated from soil.</title>
        <authorList>
            <person name="Chanama M."/>
        </authorList>
    </citation>
    <scope>NUCLEOTIDE SEQUENCE [LARGE SCALE GENOMIC DNA]</scope>
    <source>
        <strain evidence="2 3">SMC257</strain>
    </source>
</reference>
<comment type="caution">
    <text evidence="2">The sequence shown here is derived from an EMBL/GenBank/DDBJ whole genome shotgun (WGS) entry which is preliminary data.</text>
</comment>
<dbReference type="Pfam" id="PF04073">
    <property type="entry name" value="tRNA_edit"/>
    <property type="match status" value="1"/>
</dbReference>
<dbReference type="SUPFAM" id="SSF55826">
    <property type="entry name" value="YbaK/ProRS associated domain"/>
    <property type="match status" value="1"/>
</dbReference>
<dbReference type="InterPro" id="IPR007214">
    <property type="entry name" value="YbaK/aa-tRNA-synth-assoc-dom"/>
</dbReference>
<dbReference type="AlphaFoldDB" id="A0A7Y6I416"/>